<reference evidence="1" key="1">
    <citation type="submission" date="2022-02" db="EMBL/GenBank/DDBJ databases">
        <title>Emergence and expansion in Europe of a Vibrio aestuarianus clonal complex pathogenic for oysters.</title>
        <authorList>
            <person name="Mesnil A."/>
            <person name="Travers M.-A."/>
        </authorList>
    </citation>
    <scope>NUCLEOTIDE SEQUENCE</scope>
    <source>
        <strain evidence="1">151-ITT-15-cp-1</strain>
    </source>
</reference>
<organism evidence="1 2">
    <name type="scientific">Vibrio aestuarianus</name>
    <dbReference type="NCBI Taxonomy" id="28171"/>
    <lineage>
        <taxon>Bacteria</taxon>
        <taxon>Pseudomonadati</taxon>
        <taxon>Pseudomonadota</taxon>
        <taxon>Gammaproteobacteria</taxon>
        <taxon>Vibrionales</taxon>
        <taxon>Vibrionaceae</taxon>
        <taxon>Vibrio</taxon>
    </lineage>
</organism>
<accession>A0A7X6S6P8</accession>
<protein>
    <submittedName>
        <fullName evidence="1">Uncharacterized protein</fullName>
    </submittedName>
</protein>
<dbReference type="AlphaFoldDB" id="A0A7X6S6P8"/>
<gene>
    <name evidence="1" type="ORF">L9W73_00595</name>
</gene>
<sequence>MKWITLIVACITVLVTHSVYSSESTKHTDLTQFDLPFLLGDWYLLNANPDSSSENFRAIKLTLKSNYRFTINIQKKDFSVDQWQGDFDANSNTLILGVTSSQPQVYEYESNHNLLNLNGVTFTKVLPNALAGVWLSEQISGEDLSSSNISQLDLVLQPDFVFMLRVSGINGNESVHKGVYYTEGDHLVLLYKDGEHDTRYTLARDTLTLEVEGGSMFAVLTRVR</sequence>
<name>A0A7X6S6P8_9VIBR</name>
<evidence type="ECO:0000313" key="2">
    <source>
        <dbReference type="Proteomes" id="UP001140973"/>
    </source>
</evidence>
<dbReference type="GeneID" id="79917495"/>
<dbReference type="Proteomes" id="UP001140973">
    <property type="component" value="Unassembled WGS sequence"/>
</dbReference>
<dbReference type="RefSeq" id="WP_168522242.1">
    <property type="nucleotide sequence ID" value="NZ_CALYLA010000019.1"/>
</dbReference>
<evidence type="ECO:0000313" key="1">
    <source>
        <dbReference type="EMBL" id="MDE1355816.1"/>
    </source>
</evidence>
<dbReference type="EMBL" id="JAKNAP010000001">
    <property type="protein sequence ID" value="MDE1355816.1"/>
    <property type="molecule type" value="Genomic_DNA"/>
</dbReference>
<proteinExistence type="predicted"/>
<comment type="caution">
    <text evidence="1">The sequence shown here is derived from an EMBL/GenBank/DDBJ whole genome shotgun (WGS) entry which is preliminary data.</text>
</comment>